<keyword evidence="2" id="KW-0378">Hydrolase</keyword>
<dbReference type="eggNOG" id="COG2050">
    <property type="taxonomic scope" value="Bacteria"/>
</dbReference>
<dbReference type="GO" id="GO:0061522">
    <property type="term" value="F:1,4-dihydroxy-2-naphthoyl-CoA thioesterase activity"/>
    <property type="evidence" value="ECO:0007669"/>
    <property type="project" value="TreeGrafter"/>
</dbReference>
<dbReference type="NCBIfam" id="TIGR00369">
    <property type="entry name" value="unchar_dom_1"/>
    <property type="match status" value="1"/>
</dbReference>
<proteinExistence type="inferred from homology"/>
<dbReference type="Proteomes" id="UP000008963">
    <property type="component" value="Chromosome"/>
</dbReference>
<evidence type="ECO:0000256" key="2">
    <source>
        <dbReference type="ARBA" id="ARBA00022801"/>
    </source>
</evidence>
<dbReference type="EMBL" id="FQ312005">
    <property type="protein sequence ID" value="CBW28080.1"/>
    <property type="molecule type" value="Genomic_DNA"/>
</dbReference>
<organism evidence="4 5">
    <name type="scientific">Halobacteriovorax marinus (strain ATCC BAA-682 / DSM 15412 / SJ)</name>
    <name type="common">Bacteriovorax marinus</name>
    <dbReference type="NCBI Taxonomy" id="862908"/>
    <lineage>
        <taxon>Bacteria</taxon>
        <taxon>Pseudomonadati</taxon>
        <taxon>Bdellovibrionota</taxon>
        <taxon>Bacteriovoracia</taxon>
        <taxon>Bacteriovoracales</taxon>
        <taxon>Halobacteriovoraceae</taxon>
        <taxon>Halobacteriovorax</taxon>
    </lineage>
</organism>
<dbReference type="SUPFAM" id="SSF54637">
    <property type="entry name" value="Thioesterase/thiol ester dehydrase-isomerase"/>
    <property type="match status" value="1"/>
</dbReference>
<dbReference type="OrthoDB" id="9798208at2"/>
<accession>E1X110</accession>
<evidence type="ECO:0000313" key="5">
    <source>
        <dbReference type="Proteomes" id="UP000008963"/>
    </source>
</evidence>
<feature type="domain" description="Thioesterase" evidence="3">
    <location>
        <begin position="51"/>
        <end position="129"/>
    </location>
</feature>
<dbReference type="Pfam" id="PF03061">
    <property type="entry name" value="4HBT"/>
    <property type="match status" value="1"/>
</dbReference>
<name>E1X110_HALMS</name>
<comment type="similarity">
    <text evidence="1">Belongs to the thioesterase PaaI family.</text>
</comment>
<evidence type="ECO:0000259" key="3">
    <source>
        <dbReference type="Pfam" id="PF03061"/>
    </source>
</evidence>
<dbReference type="PANTHER" id="PTHR43240:SF5">
    <property type="entry name" value="1,4-DIHYDROXY-2-NAPHTHOYL-COA THIOESTERASE 1"/>
    <property type="match status" value="1"/>
</dbReference>
<dbReference type="HOGENOM" id="CLU_089876_13_1_7"/>
<dbReference type="InterPro" id="IPR006683">
    <property type="entry name" value="Thioestr_dom"/>
</dbReference>
<dbReference type="KEGG" id="bmx:BMS_3336"/>
<dbReference type="InterPro" id="IPR003736">
    <property type="entry name" value="PAAI_dom"/>
</dbReference>
<reference evidence="5" key="1">
    <citation type="journal article" date="2013" name="ISME J.">
        <title>A small predatory core genome in the divergent marine Bacteriovorax marinus SJ and the terrestrial Bdellovibrio bacteriovorus.</title>
        <authorList>
            <person name="Crossman L.C."/>
            <person name="Chen H."/>
            <person name="Cerdeno-Tarraga A.M."/>
            <person name="Brooks K."/>
            <person name="Quail M.A."/>
            <person name="Pineiro S.A."/>
            <person name="Hobley L."/>
            <person name="Sockett R.E."/>
            <person name="Bentley S.D."/>
            <person name="Parkhill J."/>
            <person name="Williams H.N."/>
            <person name="Stine O.C."/>
        </authorList>
    </citation>
    <scope>NUCLEOTIDE SEQUENCE [LARGE SCALE GENOMIC DNA]</scope>
    <source>
        <strain evidence="5">ATCC BAA-682 / DSM 15412 / SJ</strain>
    </source>
</reference>
<dbReference type="STRING" id="862908.BMS_3336"/>
<dbReference type="RefSeq" id="WP_014245849.1">
    <property type="nucleotide sequence ID" value="NC_016620.1"/>
</dbReference>
<dbReference type="CDD" id="cd03443">
    <property type="entry name" value="PaaI_thioesterase"/>
    <property type="match status" value="1"/>
</dbReference>
<dbReference type="InterPro" id="IPR029069">
    <property type="entry name" value="HotDog_dom_sf"/>
</dbReference>
<sequence>MGIWFKDYNLEAVNSMGKESMTGLLDILVTELGEDSLVGTMPVDHRTKQPFGLLHGGASCVLAESLGSIASNLVVDGSKYAAVGQCINANHIKSARSGLVTGYCKAIHLGKSSHVWEINIYNEDKALVCVSRLTMAIFEKR</sequence>
<dbReference type="AlphaFoldDB" id="E1X110"/>
<keyword evidence="5" id="KW-1185">Reference proteome</keyword>
<dbReference type="Gene3D" id="3.10.129.10">
    <property type="entry name" value="Hotdog Thioesterase"/>
    <property type="match status" value="1"/>
</dbReference>
<dbReference type="PANTHER" id="PTHR43240">
    <property type="entry name" value="1,4-DIHYDROXY-2-NAPHTHOYL-COA THIOESTERASE 1"/>
    <property type="match status" value="1"/>
</dbReference>
<gene>
    <name evidence="4" type="ordered locus">BMS_3336</name>
</gene>
<dbReference type="PATRIC" id="fig|862908.3.peg.3189"/>
<evidence type="ECO:0000256" key="1">
    <source>
        <dbReference type="ARBA" id="ARBA00008324"/>
    </source>
</evidence>
<dbReference type="GO" id="GO:0005829">
    <property type="term" value="C:cytosol"/>
    <property type="evidence" value="ECO:0007669"/>
    <property type="project" value="TreeGrafter"/>
</dbReference>
<protein>
    <recommendedName>
        <fullName evidence="3">Thioesterase domain-containing protein</fullName>
    </recommendedName>
</protein>
<evidence type="ECO:0000313" key="4">
    <source>
        <dbReference type="EMBL" id="CBW28080.1"/>
    </source>
</evidence>